<evidence type="ECO:0000313" key="6">
    <source>
        <dbReference type="EMBL" id="PVZ14212.1"/>
    </source>
</evidence>
<accession>A0A2U1FQ29</accession>
<dbReference type="InterPro" id="IPR009057">
    <property type="entry name" value="Homeodomain-like_sf"/>
</dbReference>
<dbReference type="PRINTS" id="PR00455">
    <property type="entry name" value="HTHTETR"/>
</dbReference>
<dbReference type="RefSeq" id="WP_116706113.1">
    <property type="nucleotide sequence ID" value="NZ_QEKW01000001.1"/>
</dbReference>
<protein>
    <submittedName>
        <fullName evidence="6">TetR family transcriptional regulator</fullName>
    </submittedName>
</protein>
<dbReference type="SUPFAM" id="SSF46689">
    <property type="entry name" value="Homeodomain-like"/>
    <property type="match status" value="1"/>
</dbReference>
<evidence type="ECO:0000313" key="7">
    <source>
        <dbReference type="Proteomes" id="UP000245639"/>
    </source>
</evidence>
<dbReference type="InterPro" id="IPR001647">
    <property type="entry name" value="HTH_TetR"/>
</dbReference>
<dbReference type="GO" id="GO:0045892">
    <property type="term" value="P:negative regulation of DNA-templated transcription"/>
    <property type="evidence" value="ECO:0007669"/>
    <property type="project" value="UniProtKB-ARBA"/>
</dbReference>
<evidence type="ECO:0000256" key="4">
    <source>
        <dbReference type="PROSITE-ProRule" id="PRU00335"/>
    </source>
</evidence>
<dbReference type="PROSITE" id="PS50977">
    <property type="entry name" value="HTH_TETR_2"/>
    <property type="match status" value="1"/>
</dbReference>
<keyword evidence="1" id="KW-0805">Transcription regulation</keyword>
<keyword evidence="7" id="KW-1185">Reference proteome</keyword>
<dbReference type="Pfam" id="PF00440">
    <property type="entry name" value="TetR_N"/>
    <property type="match status" value="1"/>
</dbReference>
<feature type="DNA-binding region" description="H-T-H motif" evidence="4">
    <location>
        <begin position="36"/>
        <end position="55"/>
    </location>
</feature>
<dbReference type="EMBL" id="QEKW01000001">
    <property type="protein sequence ID" value="PVZ14212.1"/>
    <property type="molecule type" value="Genomic_DNA"/>
</dbReference>
<evidence type="ECO:0000259" key="5">
    <source>
        <dbReference type="PROSITE" id="PS50977"/>
    </source>
</evidence>
<dbReference type="GO" id="GO:0000976">
    <property type="term" value="F:transcription cis-regulatory region binding"/>
    <property type="evidence" value="ECO:0007669"/>
    <property type="project" value="TreeGrafter"/>
</dbReference>
<comment type="caution">
    <text evidence="6">The sequence shown here is derived from an EMBL/GenBank/DDBJ whole genome shotgun (WGS) entry which is preliminary data.</text>
</comment>
<dbReference type="GO" id="GO:0003700">
    <property type="term" value="F:DNA-binding transcription factor activity"/>
    <property type="evidence" value="ECO:0007669"/>
    <property type="project" value="TreeGrafter"/>
</dbReference>
<dbReference type="PANTHER" id="PTHR30055">
    <property type="entry name" value="HTH-TYPE TRANSCRIPTIONAL REGULATOR RUTR"/>
    <property type="match status" value="1"/>
</dbReference>
<dbReference type="InterPro" id="IPR049484">
    <property type="entry name" value="Rv0078-like_C"/>
</dbReference>
<evidence type="ECO:0000256" key="2">
    <source>
        <dbReference type="ARBA" id="ARBA00023125"/>
    </source>
</evidence>
<name>A0A2U1FQ29_9PSEU</name>
<keyword evidence="3" id="KW-0804">Transcription</keyword>
<dbReference type="PANTHER" id="PTHR30055:SF234">
    <property type="entry name" value="HTH-TYPE TRANSCRIPTIONAL REGULATOR BETI"/>
    <property type="match status" value="1"/>
</dbReference>
<reference evidence="6 7" key="1">
    <citation type="submission" date="2018-04" db="EMBL/GenBank/DDBJ databases">
        <title>Genomic Encyclopedia of Type Strains, Phase IV (KMG-IV): sequencing the most valuable type-strain genomes for metagenomic binning, comparative biology and taxonomic classification.</title>
        <authorList>
            <person name="Goeker M."/>
        </authorList>
    </citation>
    <scope>NUCLEOTIDE SEQUENCE [LARGE SCALE GENOMIC DNA]</scope>
    <source>
        <strain evidence="6 7">DSM 45771</strain>
    </source>
</reference>
<proteinExistence type="predicted"/>
<dbReference type="OrthoDB" id="9805134at2"/>
<evidence type="ECO:0000256" key="1">
    <source>
        <dbReference type="ARBA" id="ARBA00023015"/>
    </source>
</evidence>
<gene>
    <name evidence="6" type="ORF">C8D89_10176</name>
</gene>
<keyword evidence="2 4" id="KW-0238">DNA-binding</keyword>
<dbReference type="AlphaFoldDB" id="A0A2U1FQ29"/>
<dbReference type="Gene3D" id="1.10.357.10">
    <property type="entry name" value="Tetracycline Repressor, domain 2"/>
    <property type="match status" value="1"/>
</dbReference>
<feature type="domain" description="HTH tetR-type" evidence="5">
    <location>
        <begin position="13"/>
        <end position="73"/>
    </location>
</feature>
<dbReference type="InterPro" id="IPR050109">
    <property type="entry name" value="HTH-type_TetR-like_transc_reg"/>
</dbReference>
<evidence type="ECO:0000256" key="3">
    <source>
        <dbReference type="ARBA" id="ARBA00023163"/>
    </source>
</evidence>
<sequence>MPRLTSPRAEATAATRSGLVEAATALFAERGFAGTSIDDVAAVAGMTKGAVYHHFAGKAALFEAVFSAREAEVHERLGAALDGAPNHLAGARAALRTFLDACTEPTYGRIVFRDGPLALGWERWRECEADYGYAFIARVLDGLAREGYLARPPGVSHPTVVLGMLSSAGQLLGQASPEQHAALRAELLVLFDQLLAGLAVVPDPAPD</sequence>
<dbReference type="Pfam" id="PF21351">
    <property type="entry name" value="TetR_C_41"/>
    <property type="match status" value="1"/>
</dbReference>
<organism evidence="6 7">
    <name type="scientific">Actinomycetospora cinnamomea</name>
    <dbReference type="NCBI Taxonomy" id="663609"/>
    <lineage>
        <taxon>Bacteria</taxon>
        <taxon>Bacillati</taxon>
        <taxon>Actinomycetota</taxon>
        <taxon>Actinomycetes</taxon>
        <taxon>Pseudonocardiales</taxon>
        <taxon>Pseudonocardiaceae</taxon>
        <taxon>Actinomycetospora</taxon>
    </lineage>
</organism>
<dbReference type="Proteomes" id="UP000245639">
    <property type="component" value="Unassembled WGS sequence"/>
</dbReference>
<dbReference type="FunFam" id="1.10.10.60:FF:000141">
    <property type="entry name" value="TetR family transcriptional regulator"/>
    <property type="match status" value="1"/>
</dbReference>